<dbReference type="PANTHER" id="PTHR31490:SF88">
    <property type="entry name" value="BETA-XYLANASE"/>
    <property type="match status" value="1"/>
</dbReference>
<keyword evidence="12" id="KW-1185">Reference proteome</keyword>
<comment type="catalytic activity">
    <reaction evidence="1 9">
        <text>Endohydrolysis of (1-&gt;4)-beta-D-xylosidic linkages in xylans.</text>
        <dbReference type="EC" id="3.2.1.8"/>
    </reaction>
</comment>
<evidence type="ECO:0000259" key="10">
    <source>
        <dbReference type="PROSITE" id="PS51760"/>
    </source>
</evidence>
<sequence>MKKIFFVIAGLLILLMAGAGGWFVMKSNASLGKNAEDSGHYIGASVRWDPLADNEKYKDLLVEEFSSLTVENEMKMEAVQPEPGSYSFQKADDIVETAEQNGMKVRGHPLVWGEALPDWVHEKVVDEQSAKAVLKDHVQAMAGHYSGRVQEWDVVNEAWNDDGSYRETIWFEYIGPEYIPLAFEWAREADPEAKLYYNDYGNEMKNEKTDAMFEALSRWKNDGVPIDGIGMQTHIDAADPRFSREKMQENFKRWEAAGFETAVTEMDVKLQNLDAPREERLQAQADIYADVTSVCMEETSCSGLTVWGVGDAESWVTGQESESGEPLLFDSSWEMKPAYDRMKRTFIFNHIL</sequence>
<keyword evidence="6 9" id="KW-0119">Carbohydrate metabolism</keyword>
<dbReference type="AlphaFoldDB" id="A0A1H2W4L9"/>
<dbReference type="GO" id="GO:0031176">
    <property type="term" value="F:endo-1,4-beta-xylanase activity"/>
    <property type="evidence" value="ECO:0007669"/>
    <property type="project" value="UniProtKB-EC"/>
</dbReference>
<dbReference type="Pfam" id="PF00331">
    <property type="entry name" value="Glyco_hydro_10"/>
    <property type="match status" value="1"/>
</dbReference>
<dbReference type="PRINTS" id="PR00134">
    <property type="entry name" value="GLHYDRLASE10"/>
</dbReference>
<evidence type="ECO:0000256" key="5">
    <source>
        <dbReference type="ARBA" id="ARBA00022801"/>
    </source>
</evidence>
<dbReference type="PROSITE" id="PS51760">
    <property type="entry name" value="GH10_2"/>
    <property type="match status" value="1"/>
</dbReference>
<keyword evidence="3 11" id="KW-0858">Xylan degradation</keyword>
<dbReference type="EMBL" id="FNNC01000005">
    <property type="protein sequence ID" value="SDW75603.1"/>
    <property type="molecule type" value="Genomic_DNA"/>
</dbReference>
<keyword evidence="8 9" id="KW-0624">Polysaccharide degradation</keyword>
<organism evidence="11 12">
    <name type="scientific">Marinococcus luteus</name>
    <dbReference type="NCBI Taxonomy" id="1122204"/>
    <lineage>
        <taxon>Bacteria</taxon>
        <taxon>Bacillati</taxon>
        <taxon>Bacillota</taxon>
        <taxon>Bacilli</taxon>
        <taxon>Bacillales</taxon>
        <taxon>Bacillaceae</taxon>
        <taxon>Marinococcus</taxon>
    </lineage>
</organism>
<dbReference type="OrthoDB" id="9809277at2"/>
<keyword evidence="5 9" id="KW-0378">Hydrolase</keyword>
<dbReference type="Gene3D" id="3.20.20.80">
    <property type="entry name" value="Glycosidases"/>
    <property type="match status" value="1"/>
</dbReference>
<evidence type="ECO:0000313" key="11">
    <source>
        <dbReference type="EMBL" id="SDW75603.1"/>
    </source>
</evidence>
<dbReference type="GO" id="GO:0045493">
    <property type="term" value="P:xylan catabolic process"/>
    <property type="evidence" value="ECO:0007669"/>
    <property type="project" value="UniProtKB-KW"/>
</dbReference>
<dbReference type="SUPFAM" id="SSF51445">
    <property type="entry name" value="(Trans)glycosidases"/>
    <property type="match status" value="1"/>
</dbReference>
<dbReference type="InterPro" id="IPR017853">
    <property type="entry name" value="GH"/>
</dbReference>
<comment type="similarity">
    <text evidence="2 9">Belongs to the glycosyl hydrolase 10 (cellulase F) family.</text>
</comment>
<evidence type="ECO:0000256" key="1">
    <source>
        <dbReference type="ARBA" id="ARBA00000681"/>
    </source>
</evidence>
<evidence type="ECO:0000256" key="9">
    <source>
        <dbReference type="RuleBase" id="RU361174"/>
    </source>
</evidence>
<gene>
    <name evidence="11" type="ORF">SAMN05421781_2261</name>
</gene>
<name>A0A1H2W4L9_9BACI</name>
<proteinExistence type="inferred from homology"/>
<evidence type="ECO:0000313" key="12">
    <source>
        <dbReference type="Proteomes" id="UP000199488"/>
    </source>
</evidence>
<evidence type="ECO:0000256" key="2">
    <source>
        <dbReference type="ARBA" id="ARBA00007495"/>
    </source>
</evidence>
<feature type="domain" description="GH10" evidence="10">
    <location>
        <begin position="25"/>
        <end position="345"/>
    </location>
</feature>
<dbReference type="InterPro" id="IPR044846">
    <property type="entry name" value="GH10"/>
</dbReference>
<dbReference type="STRING" id="1122204.SAMN05421781_2261"/>
<dbReference type="Proteomes" id="UP000199488">
    <property type="component" value="Unassembled WGS sequence"/>
</dbReference>
<evidence type="ECO:0000256" key="6">
    <source>
        <dbReference type="ARBA" id="ARBA00023277"/>
    </source>
</evidence>
<dbReference type="InterPro" id="IPR001000">
    <property type="entry name" value="GH10_dom"/>
</dbReference>
<reference evidence="11 12" key="1">
    <citation type="submission" date="2016-10" db="EMBL/GenBank/DDBJ databases">
        <authorList>
            <person name="de Groot N.N."/>
        </authorList>
    </citation>
    <scope>NUCLEOTIDE SEQUENCE [LARGE SCALE GENOMIC DNA]</scope>
    <source>
        <strain evidence="11 12">DSM 23126</strain>
    </source>
</reference>
<protein>
    <recommendedName>
        <fullName evidence="9">Beta-xylanase</fullName>
        <ecNumber evidence="9">3.2.1.8</ecNumber>
    </recommendedName>
</protein>
<evidence type="ECO:0000256" key="7">
    <source>
        <dbReference type="ARBA" id="ARBA00023295"/>
    </source>
</evidence>
<dbReference type="SMART" id="SM00633">
    <property type="entry name" value="Glyco_10"/>
    <property type="match status" value="1"/>
</dbReference>
<keyword evidence="4" id="KW-0732">Signal</keyword>
<keyword evidence="7 9" id="KW-0326">Glycosidase</keyword>
<evidence type="ECO:0000256" key="8">
    <source>
        <dbReference type="ARBA" id="ARBA00023326"/>
    </source>
</evidence>
<evidence type="ECO:0000256" key="3">
    <source>
        <dbReference type="ARBA" id="ARBA00022651"/>
    </source>
</evidence>
<dbReference type="PANTHER" id="PTHR31490">
    <property type="entry name" value="GLYCOSYL HYDROLASE"/>
    <property type="match status" value="1"/>
</dbReference>
<dbReference type="EC" id="3.2.1.8" evidence="9"/>
<accession>A0A1H2W4L9</accession>
<evidence type="ECO:0000256" key="4">
    <source>
        <dbReference type="ARBA" id="ARBA00022729"/>
    </source>
</evidence>